<dbReference type="Gene3D" id="3.40.930.10">
    <property type="entry name" value="Mannitol-specific EII, Chain A"/>
    <property type="match status" value="1"/>
</dbReference>
<keyword evidence="3" id="KW-0963">Cytoplasm</keyword>
<dbReference type="GO" id="GO:0005737">
    <property type="term" value="C:cytoplasm"/>
    <property type="evidence" value="ECO:0007669"/>
    <property type="project" value="UniProtKB-SubCell"/>
</dbReference>
<dbReference type="InterPro" id="IPR002178">
    <property type="entry name" value="PTS_EIIA_type-2_dom"/>
</dbReference>
<evidence type="ECO:0000256" key="8">
    <source>
        <dbReference type="ARBA" id="ARBA00037387"/>
    </source>
</evidence>
<name>A0AB73UC34_BACCE</name>
<keyword evidence="12" id="KW-0762">Sugar transport</keyword>
<proteinExistence type="predicted"/>
<dbReference type="GO" id="GO:0016301">
    <property type="term" value="F:kinase activity"/>
    <property type="evidence" value="ECO:0007669"/>
    <property type="project" value="UniProtKB-KW"/>
</dbReference>
<keyword evidence="7" id="KW-0418">Kinase</keyword>
<comment type="subcellular location">
    <subcellularLocation>
        <location evidence="1">Cytoplasm</location>
    </subcellularLocation>
</comment>
<dbReference type="Proteomes" id="UP000464780">
    <property type="component" value="Chromosome"/>
</dbReference>
<evidence type="ECO:0000256" key="4">
    <source>
        <dbReference type="ARBA" id="ARBA00022553"/>
    </source>
</evidence>
<evidence type="ECO:0000256" key="7">
    <source>
        <dbReference type="ARBA" id="ARBA00022777"/>
    </source>
</evidence>
<evidence type="ECO:0000256" key="10">
    <source>
        <dbReference type="ARBA" id="ARBA00042072"/>
    </source>
</evidence>
<dbReference type="RefSeq" id="WP_162279633.1">
    <property type="nucleotide sequence ID" value="NZ_CP028009.1"/>
</dbReference>
<evidence type="ECO:0000256" key="1">
    <source>
        <dbReference type="ARBA" id="ARBA00004496"/>
    </source>
</evidence>
<keyword evidence="2" id="KW-0813">Transport</keyword>
<evidence type="ECO:0000256" key="5">
    <source>
        <dbReference type="ARBA" id="ARBA00022679"/>
    </source>
</evidence>
<accession>A0AB73UC34</accession>
<gene>
    <name evidence="12" type="ORF">C1N66_00300</name>
</gene>
<organism evidence="12 13">
    <name type="scientific">Bacillus cereus</name>
    <dbReference type="NCBI Taxonomy" id="1396"/>
    <lineage>
        <taxon>Bacteria</taxon>
        <taxon>Bacillati</taxon>
        <taxon>Bacillota</taxon>
        <taxon>Bacilli</taxon>
        <taxon>Bacillales</taxon>
        <taxon>Bacillaceae</taxon>
        <taxon>Bacillus</taxon>
        <taxon>Bacillus cereus group</taxon>
    </lineage>
</organism>
<evidence type="ECO:0000259" key="11">
    <source>
        <dbReference type="PROSITE" id="PS51094"/>
    </source>
</evidence>
<dbReference type="EMBL" id="CP028009">
    <property type="protein sequence ID" value="QHV41704.2"/>
    <property type="molecule type" value="Genomic_DNA"/>
</dbReference>
<dbReference type="AlphaFoldDB" id="A0AB73UC34"/>
<dbReference type="InterPro" id="IPR016152">
    <property type="entry name" value="PTrfase/Anion_transptr"/>
</dbReference>
<dbReference type="Pfam" id="PF00359">
    <property type="entry name" value="PTS_EIIA_2"/>
    <property type="match status" value="1"/>
</dbReference>
<dbReference type="GO" id="GO:0009401">
    <property type="term" value="P:phosphoenolpyruvate-dependent sugar phosphotransferase system"/>
    <property type="evidence" value="ECO:0007669"/>
    <property type="project" value="UniProtKB-KW"/>
</dbReference>
<protein>
    <recommendedName>
        <fullName evidence="9">Ascorbate-specific PTS system EIIA component</fullName>
    </recommendedName>
    <alternativeName>
        <fullName evidence="10">Ascorbate-specific phosphotransferase enzyme IIA component</fullName>
    </alternativeName>
</protein>
<dbReference type="PANTHER" id="PTHR36203">
    <property type="entry name" value="ASCORBATE-SPECIFIC PTS SYSTEM EIIA COMPONENT"/>
    <property type="match status" value="1"/>
</dbReference>
<keyword evidence="6" id="KW-0598">Phosphotransferase system</keyword>
<sequence>MLEALLTSQTIQLQASVSNWKEGIRIASQPLVELGTIEERYIEAMIQSIESNGPYVVITPEVAIPHSRPEKGVRSLSMSLLKLDEAVDFAPNKPVRIIIVLAAIDNESHLRALVQLTQLLGEPSNIEDILQISDKSVLLDYIHKHSKEEKI</sequence>
<evidence type="ECO:0000256" key="3">
    <source>
        <dbReference type="ARBA" id="ARBA00022490"/>
    </source>
</evidence>
<dbReference type="InterPro" id="IPR051351">
    <property type="entry name" value="Ascorbate-PTS_EIIA_comp"/>
</dbReference>
<evidence type="ECO:0000256" key="2">
    <source>
        <dbReference type="ARBA" id="ARBA00022448"/>
    </source>
</evidence>
<comment type="function">
    <text evidence="8">The phosphoenolpyruvate-dependent sugar phosphotransferase system (sugar PTS), a major carbohydrate active transport system, catalyzes the phosphorylation of incoming sugar substrates concomitantly with their translocation across the cell membrane. The enzyme II UlaABC PTS system is involved in ascorbate transport.</text>
</comment>
<evidence type="ECO:0000256" key="6">
    <source>
        <dbReference type="ARBA" id="ARBA00022683"/>
    </source>
</evidence>
<dbReference type="PROSITE" id="PS51094">
    <property type="entry name" value="PTS_EIIA_TYPE_2"/>
    <property type="match status" value="1"/>
</dbReference>
<evidence type="ECO:0000313" key="12">
    <source>
        <dbReference type="EMBL" id="QHV41704.2"/>
    </source>
</evidence>
<keyword evidence="4" id="KW-0597">Phosphoprotein</keyword>
<evidence type="ECO:0000256" key="9">
    <source>
        <dbReference type="ARBA" id="ARBA00041175"/>
    </source>
</evidence>
<evidence type="ECO:0000313" key="13">
    <source>
        <dbReference type="Proteomes" id="UP000464780"/>
    </source>
</evidence>
<feature type="domain" description="PTS EIIA type-2" evidence="11">
    <location>
        <begin position="4"/>
        <end position="145"/>
    </location>
</feature>
<dbReference type="PANTHER" id="PTHR36203:SF1">
    <property type="entry name" value="ASCORBATE-SPECIFIC PTS SYSTEM EIIA COMPONENT"/>
    <property type="match status" value="1"/>
</dbReference>
<dbReference type="CDD" id="cd00211">
    <property type="entry name" value="PTS_IIA_fru"/>
    <property type="match status" value="1"/>
</dbReference>
<reference evidence="12 13" key="1">
    <citation type="submission" date="2018-03" db="EMBL/GenBank/DDBJ databases">
        <title>The complete genome of bacterial strain SGAir0260.</title>
        <authorList>
            <person name="Schuster S.C."/>
        </authorList>
    </citation>
    <scope>NUCLEOTIDE SEQUENCE [LARGE SCALE GENOMIC DNA]</scope>
    <source>
        <strain evidence="12 13">SGAir0260</strain>
    </source>
</reference>
<dbReference type="SUPFAM" id="SSF55804">
    <property type="entry name" value="Phoshotransferase/anion transport protein"/>
    <property type="match status" value="1"/>
</dbReference>
<keyword evidence="5" id="KW-0808">Transferase</keyword>